<evidence type="ECO:0000313" key="6">
    <source>
        <dbReference type="Proteomes" id="UP000246114"/>
    </source>
</evidence>
<dbReference type="Gene3D" id="3.30.565.10">
    <property type="entry name" value="Histidine kinase-like ATPase, C-terminal domain"/>
    <property type="match status" value="1"/>
</dbReference>
<dbReference type="STRING" id="1529.SAMN04487885_1038"/>
<feature type="transmembrane region" description="Helical" evidence="1">
    <location>
        <begin position="122"/>
        <end position="144"/>
    </location>
</feature>
<evidence type="ECO:0000313" key="3">
    <source>
        <dbReference type="EMBL" id="PWL52872.1"/>
    </source>
</evidence>
<feature type="transmembrane region" description="Helical" evidence="1">
    <location>
        <begin position="165"/>
        <end position="188"/>
    </location>
</feature>
<dbReference type="InterPro" id="IPR032834">
    <property type="entry name" value="NatK-like_C"/>
</dbReference>
<dbReference type="PANTHER" id="PTHR40448:SF1">
    <property type="entry name" value="TWO-COMPONENT SENSOR HISTIDINE KINASE"/>
    <property type="match status" value="1"/>
</dbReference>
<feature type="transmembrane region" description="Helical" evidence="1">
    <location>
        <begin position="35"/>
        <end position="53"/>
    </location>
</feature>
<evidence type="ECO:0000259" key="2">
    <source>
        <dbReference type="Pfam" id="PF14501"/>
    </source>
</evidence>
<gene>
    <name evidence="3" type="ORF">DBY38_09395</name>
    <name evidence="4" type="ORF">SAMN04487885_1038</name>
</gene>
<dbReference type="PANTHER" id="PTHR40448">
    <property type="entry name" value="TWO-COMPONENT SENSOR HISTIDINE KINASE"/>
    <property type="match status" value="1"/>
</dbReference>
<dbReference type="SUPFAM" id="SSF55874">
    <property type="entry name" value="ATPase domain of HSP90 chaperone/DNA topoisomerase II/histidine kinase"/>
    <property type="match status" value="1"/>
</dbReference>
<feature type="domain" description="Sensor histidine kinase NatK-like C-terminal" evidence="2">
    <location>
        <begin position="333"/>
        <end position="430"/>
    </location>
</feature>
<proteinExistence type="predicted"/>
<dbReference type="OrthoDB" id="1634477at2"/>
<keyword evidence="5" id="KW-1185">Reference proteome</keyword>
<dbReference type="Proteomes" id="UP000246114">
    <property type="component" value="Unassembled WGS sequence"/>
</dbReference>
<dbReference type="GO" id="GO:0042802">
    <property type="term" value="F:identical protein binding"/>
    <property type="evidence" value="ECO:0007669"/>
    <property type="project" value="TreeGrafter"/>
</dbReference>
<evidence type="ECO:0000313" key="5">
    <source>
        <dbReference type="Proteomes" id="UP000182135"/>
    </source>
</evidence>
<dbReference type="InterPro" id="IPR036890">
    <property type="entry name" value="HATPase_C_sf"/>
</dbReference>
<protein>
    <submittedName>
        <fullName evidence="3">ATP-binding protein</fullName>
    </submittedName>
    <submittedName>
        <fullName evidence="4">GHKL domain-containing protein</fullName>
    </submittedName>
</protein>
<dbReference type="GO" id="GO:0005524">
    <property type="term" value="F:ATP binding"/>
    <property type="evidence" value="ECO:0007669"/>
    <property type="project" value="UniProtKB-KW"/>
</dbReference>
<dbReference type="EMBL" id="FOOE01000003">
    <property type="protein sequence ID" value="SFF57068.1"/>
    <property type="molecule type" value="Genomic_DNA"/>
</dbReference>
<name>A0A1I2JSF4_9CLOT</name>
<reference evidence="4 5" key="1">
    <citation type="submission" date="2016-10" db="EMBL/GenBank/DDBJ databases">
        <authorList>
            <person name="de Groot N.N."/>
        </authorList>
    </citation>
    <scope>NUCLEOTIDE SEQUENCE [LARGE SCALE GENOMIC DNA]</scope>
    <source>
        <strain evidence="4 5">NLAE-zl-G419</strain>
    </source>
</reference>
<dbReference type="AlphaFoldDB" id="A0A1I2JSF4"/>
<keyword evidence="3" id="KW-0067">ATP-binding</keyword>
<reference evidence="3 6" key="2">
    <citation type="submission" date="2018-03" db="EMBL/GenBank/DDBJ databases">
        <title>The uncultured portion of the human microbiome is neutrally assembled.</title>
        <authorList>
            <person name="Jeraldo P."/>
            <person name="Boardman L."/>
            <person name="White B.A."/>
            <person name="Nelson H."/>
            <person name="Goldenfeld N."/>
            <person name="Chia N."/>
        </authorList>
    </citation>
    <scope>NUCLEOTIDE SEQUENCE [LARGE SCALE GENOMIC DNA]</scope>
    <source>
        <strain evidence="3">CIM:MAG 903</strain>
    </source>
</reference>
<dbReference type="GeneID" id="90545382"/>
<keyword evidence="1" id="KW-0472">Membrane</keyword>
<evidence type="ECO:0000256" key="1">
    <source>
        <dbReference type="SAM" id="Phobius"/>
    </source>
</evidence>
<evidence type="ECO:0000313" key="4">
    <source>
        <dbReference type="EMBL" id="SFF57068.1"/>
    </source>
</evidence>
<dbReference type="Pfam" id="PF14501">
    <property type="entry name" value="HATPase_c_5"/>
    <property type="match status" value="1"/>
</dbReference>
<accession>A0A1I2JSF4</accession>
<dbReference type="RefSeq" id="WP_027638531.1">
    <property type="nucleotide sequence ID" value="NZ_BAAACD010000003.1"/>
</dbReference>
<feature type="transmembrane region" description="Helical" evidence="1">
    <location>
        <begin position="194"/>
        <end position="213"/>
    </location>
</feature>
<dbReference type="eggNOG" id="COG3290">
    <property type="taxonomic scope" value="Bacteria"/>
</dbReference>
<dbReference type="CDD" id="cd16935">
    <property type="entry name" value="HATPase_AgrC-ComD-like"/>
    <property type="match status" value="1"/>
</dbReference>
<feature type="transmembrane region" description="Helical" evidence="1">
    <location>
        <begin position="92"/>
        <end position="116"/>
    </location>
</feature>
<dbReference type="EMBL" id="QAMZ01000044">
    <property type="protein sequence ID" value="PWL52872.1"/>
    <property type="molecule type" value="Genomic_DNA"/>
</dbReference>
<feature type="transmembrane region" description="Helical" evidence="1">
    <location>
        <begin position="65"/>
        <end position="85"/>
    </location>
</feature>
<sequence>MDIFPSLLSALAQIPGIIFRYIPFKDNIDKKQRRILFILYGIMMIVNIVIFYISQRIFGLDVLFYKFYFIMGGLMYFVINCYVLPKRLPEHLFVYWMIAIYILTIHSISAIIQNFFSVETENIIRLIAQNILFLIISVISYPIVKKLIDITIKPFLQYNKGEYWKTLWIVPMFMFCASFLMSINYVWIQDWQQIASRLFTCLAMIFICQGIAYDFKEMTEKIAINEKLKFSEEQIRLQKNYYAALTKSMDDAKKSRHDFKHHKAAIERFIQTNDKKGLVEYYSILEQNVNESMLYTGNAAVDGVLYYYQQMAEKNGIYMDIACKLSNNLNINDFDLCSLFGNSVENAIEACKYVKGEKHIGIRSQIDGNQLLIAVDNTFDGNLKKKDDDFISRKRNNEVGVGISSMRDVCEKYDGFCKFESKGDMFMASFILTI</sequence>
<dbReference type="Proteomes" id="UP000182135">
    <property type="component" value="Unassembled WGS sequence"/>
</dbReference>
<feature type="transmembrane region" description="Helical" evidence="1">
    <location>
        <begin position="6"/>
        <end position="23"/>
    </location>
</feature>
<keyword evidence="1" id="KW-1133">Transmembrane helix</keyword>
<organism evidence="4 5">
    <name type="scientific">Clostridium cadaveris</name>
    <dbReference type="NCBI Taxonomy" id="1529"/>
    <lineage>
        <taxon>Bacteria</taxon>
        <taxon>Bacillati</taxon>
        <taxon>Bacillota</taxon>
        <taxon>Clostridia</taxon>
        <taxon>Eubacteriales</taxon>
        <taxon>Clostridiaceae</taxon>
        <taxon>Clostridium</taxon>
    </lineage>
</organism>
<keyword evidence="1" id="KW-0812">Transmembrane</keyword>
<keyword evidence="3" id="KW-0547">Nucleotide-binding</keyword>